<name>A0A919YAR8_9BACL</name>
<dbReference type="GO" id="GO:0016787">
    <property type="term" value="F:hydrolase activity"/>
    <property type="evidence" value="ECO:0007669"/>
    <property type="project" value="InterPro"/>
</dbReference>
<evidence type="ECO:0008006" key="3">
    <source>
        <dbReference type="Google" id="ProtNLM"/>
    </source>
</evidence>
<dbReference type="EMBL" id="BORT01000003">
    <property type="protein sequence ID" value="GIO46298.1"/>
    <property type="molecule type" value="Genomic_DNA"/>
</dbReference>
<dbReference type="SUPFAM" id="SSF53187">
    <property type="entry name" value="Zn-dependent exopeptidases"/>
    <property type="match status" value="1"/>
</dbReference>
<protein>
    <recommendedName>
        <fullName evidence="3">Amidohydrolase</fullName>
    </recommendedName>
</protein>
<sequence>MHHACGHDAHMTILLYFLLYVDSLEECDANVLFVFQSAEEVFAGARELLPILQPLGIDYMYALHVTPNLYAGYFSLRPAKMMAGSLTIEIAADLVHGHAAENSGITDLLAVIDRFCKEYNQGNQRCIVTHVNTNGYYNVTASELKMYVNFRSEETANSRIGLQLLQSCIAGHPWVRDMEVTEISAYPALYNDETLTTLTTSVFKKRFGDQWVLECPFLFSSDDFSFYGDLPGIKTCYYFIGSYLGDEIKVHTETFDIDEKCLLYGLESFKVILKLVRHLKRSS</sequence>
<accession>A0A919YAR8</accession>
<dbReference type="AlphaFoldDB" id="A0A919YAR8"/>
<gene>
    <name evidence="1" type="ORF">J34TS1_10630</name>
</gene>
<dbReference type="PANTHER" id="PTHR11014">
    <property type="entry name" value="PEPTIDASE M20 FAMILY MEMBER"/>
    <property type="match status" value="1"/>
</dbReference>
<comment type="caution">
    <text evidence="1">The sequence shown here is derived from an EMBL/GenBank/DDBJ whole genome shotgun (WGS) entry which is preliminary data.</text>
</comment>
<dbReference type="InterPro" id="IPR002933">
    <property type="entry name" value="Peptidase_M20"/>
</dbReference>
<dbReference type="InterPro" id="IPR017439">
    <property type="entry name" value="Amidohydrolase"/>
</dbReference>
<reference evidence="1 2" key="1">
    <citation type="submission" date="2021-03" db="EMBL/GenBank/DDBJ databases">
        <title>Antimicrobial resistance genes in bacteria isolated from Japanese honey, and their potential for conferring macrolide and lincosamide resistance in the American foulbrood pathogen Paenibacillus larvae.</title>
        <authorList>
            <person name="Okamoto M."/>
            <person name="Kumagai M."/>
            <person name="Kanamori H."/>
            <person name="Takamatsu D."/>
        </authorList>
    </citation>
    <scope>NUCLEOTIDE SEQUENCE [LARGE SCALE GENOMIC DNA]</scope>
    <source>
        <strain evidence="1 2">J34TS1</strain>
    </source>
</reference>
<dbReference type="Gene3D" id="3.30.70.360">
    <property type="match status" value="1"/>
</dbReference>
<organism evidence="1 2">
    <name type="scientific">Paenibacillus azoreducens</name>
    <dbReference type="NCBI Taxonomy" id="116718"/>
    <lineage>
        <taxon>Bacteria</taxon>
        <taxon>Bacillati</taxon>
        <taxon>Bacillota</taxon>
        <taxon>Bacilli</taxon>
        <taxon>Bacillales</taxon>
        <taxon>Paenibacillaceae</taxon>
        <taxon>Paenibacillus</taxon>
    </lineage>
</organism>
<proteinExistence type="predicted"/>
<dbReference type="Pfam" id="PF01546">
    <property type="entry name" value="Peptidase_M20"/>
    <property type="match status" value="1"/>
</dbReference>
<dbReference type="Proteomes" id="UP000682811">
    <property type="component" value="Unassembled WGS sequence"/>
</dbReference>
<keyword evidence="2" id="KW-1185">Reference proteome</keyword>
<dbReference type="PANTHER" id="PTHR11014:SF63">
    <property type="entry name" value="METALLOPEPTIDASE, PUTATIVE (AFU_ORTHOLOGUE AFUA_6G09600)-RELATED"/>
    <property type="match status" value="1"/>
</dbReference>
<evidence type="ECO:0000313" key="2">
    <source>
        <dbReference type="Proteomes" id="UP000682811"/>
    </source>
</evidence>
<dbReference type="Gene3D" id="3.40.630.10">
    <property type="entry name" value="Zn peptidases"/>
    <property type="match status" value="1"/>
</dbReference>
<evidence type="ECO:0000313" key="1">
    <source>
        <dbReference type="EMBL" id="GIO46298.1"/>
    </source>
</evidence>